<protein>
    <recommendedName>
        <fullName evidence="1">N-acetyltransferase domain-containing protein</fullName>
    </recommendedName>
</protein>
<dbReference type="InterPro" id="IPR000182">
    <property type="entry name" value="GNAT_dom"/>
</dbReference>
<dbReference type="Pfam" id="PF13508">
    <property type="entry name" value="Acetyltransf_7"/>
    <property type="match status" value="1"/>
</dbReference>
<accession>A0AAD5XCY7</accession>
<evidence type="ECO:0000259" key="1">
    <source>
        <dbReference type="PROSITE" id="PS51186"/>
    </source>
</evidence>
<organism evidence="2 3">
    <name type="scientific">Physocladia obscura</name>
    <dbReference type="NCBI Taxonomy" id="109957"/>
    <lineage>
        <taxon>Eukaryota</taxon>
        <taxon>Fungi</taxon>
        <taxon>Fungi incertae sedis</taxon>
        <taxon>Chytridiomycota</taxon>
        <taxon>Chytridiomycota incertae sedis</taxon>
        <taxon>Chytridiomycetes</taxon>
        <taxon>Chytridiales</taxon>
        <taxon>Chytriomycetaceae</taxon>
        <taxon>Physocladia</taxon>
    </lineage>
</organism>
<dbReference type="AlphaFoldDB" id="A0AAD5XCY7"/>
<feature type="domain" description="N-acetyltransferase" evidence="1">
    <location>
        <begin position="58"/>
        <end position="196"/>
    </location>
</feature>
<sequence length="196" mass="22111">MERRGLWYLALERFNLGNVAGITEKFDINLEKDPNQPPVPRRVRTSVKRGFLVDITTMRLDEVEDNILNAGFDKNLFKSAQVIAQEEFARKNCIISFRHVQDDEFTIDVCTDPVTNTTVGAVDYIIMKKYLYVNAIAVLQSVQGYGVGGVMLEKLKQICVVREKEMLLLALSDVIPWYEKQGFVVSADYGGGLGLV</sequence>
<comment type="caution">
    <text evidence="2">The sequence shown here is derived from an EMBL/GenBank/DDBJ whole genome shotgun (WGS) entry which is preliminary data.</text>
</comment>
<dbReference type="SUPFAM" id="SSF55729">
    <property type="entry name" value="Acyl-CoA N-acyltransferases (Nat)"/>
    <property type="match status" value="1"/>
</dbReference>
<dbReference type="EMBL" id="JADGJH010000782">
    <property type="protein sequence ID" value="KAJ3122798.1"/>
    <property type="molecule type" value="Genomic_DNA"/>
</dbReference>
<dbReference type="Gene3D" id="3.40.630.30">
    <property type="match status" value="1"/>
</dbReference>
<evidence type="ECO:0000313" key="3">
    <source>
        <dbReference type="Proteomes" id="UP001211907"/>
    </source>
</evidence>
<reference evidence="2" key="1">
    <citation type="submission" date="2020-05" db="EMBL/GenBank/DDBJ databases">
        <title>Phylogenomic resolution of chytrid fungi.</title>
        <authorList>
            <person name="Stajich J.E."/>
            <person name="Amses K."/>
            <person name="Simmons R."/>
            <person name="Seto K."/>
            <person name="Myers J."/>
            <person name="Bonds A."/>
            <person name="Quandt C.A."/>
            <person name="Barry K."/>
            <person name="Liu P."/>
            <person name="Grigoriev I."/>
            <person name="Longcore J.E."/>
            <person name="James T.Y."/>
        </authorList>
    </citation>
    <scope>NUCLEOTIDE SEQUENCE</scope>
    <source>
        <strain evidence="2">JEL0513</strain>
    </source>
</reference>
<proteinExistence type="predicted"/>
<dbReference type="Proteomes" id="UP001211907">
    <property type="component" value="Unassembled WGS sequence"/>
</dbReference>
<dbReference type="PROSITE" id="PS51186">
    <property type="entry name" value="GNAT"/>
    <property type="match status" value="1"/>
</dbReference>
<dbReference type="GO" id="GO:0016747">
    <property type="term" value="F:acyltransferase activity, transferring groups other than amino-acyl groups"/>
    <property type="evidence" value="ECO:0007669"/>
    <property type="project" value="InterPro"/>
</dbReference>
<name>A0AAD5XCY7_9FUNG</name>
<keyword evidence="3" id="KW-1185">Reference proteome</keyword>
<dbReference type="InterPro" id="IPR016181">
    <property type="entry name" value="Acyl_CoA_acyltransferase"/>
</dbReference>
<evidence type="ECO:0000313" key="2">
    <source>
        <dbReference type="EMBL" id="KAJ3122798.1"/>
    </source>
</evidence>
<gene>
    <name evidence="2" type="ORF">HK100_011846</name>
</gene>